<evidence type="ECO:0000256" key="2">
    <source>
        <dbReference type="SAM" id="MobiDB-lite"/>
    </source>
</evidence>
<dbReference type="InterPro" id="IPR000120">
    <property type="entry name" value="Amidase"/>
</dbReference>
<dbReference type="PANTHER" id="PTHR11895:SF7">
    <property type="entry name" value="GLUTAMYL-TRNA(GLN) AMIDOTRANSFERASE SUBUNIT A, MITOCHONDRIAL"/>
    <property type="match status" value="1"/>
</dbReference>
<reference evidence="4 5" key="1">
    <citation type="submission" date="2019-05" db="EMBL/GenBank/DDBJ databases">
        <title>Sulfitobacter sabulilitoris sp. nov., isolated from a marine sand.</title>
        <authorList>
            <person name="Yoon J.-H."/>
        </authorList>
    </citation>
    <scope>NUCLEOTIDE SEQUENCE [LARGE SCALE GENOMIC DNA]</scope>
    <source>
        <strain evidence="4 5">HSMS-29</strain>
    </source>
</reference>
<protein>
    <submittedName>
        <fullName evidence="4">Amidase</fullName>
    </submittedName>
</protein>
<dbReference type="GO" id="GO:0003824">
    <property type="term" value="F:catalytic activity"/>
    <property type="evidence" value="ECO:0007669"/>
    <property type="project" value="InterPro"/>
</dbReference>
<evidence type="ECO:0000313" key="5">
    <source>
        <dbReference type="Proteomes" id="UP000309550"/>
    </source>
</evidence>
<dbReference type="OrthoDB" id="9811471at2"/>
<dbReference type="InterPro" id="IPR023631">
    <property type="entry name" value="Amidase_dom"/>
</dbReference>
<dbReference type="SUPFAM" id="SSF75304">
    <property type="entry name" value="Amidase signature (AS) enzymes"/>
    <property type="match status" value="1"/>
</dbReference>
<dbReference type="EMBL" id="VANS01000005">
    <property type="protein sequence ID" value="TMM50757.1"/>
    <property type="molecule type" value="Genomic_DNA"/>
</dbReference>
<dbReference type="PANTHER" id="PTHR11895">
    <property type="entry name" value="TRANSAMIDASE"/>
    <property type="match status" value="1"/>
</dbReference>
<organism evidence="4 5">
    <name type="scientific">Sulfitobacter sabulilitoris</name>
    <dbReference type="NCBI Taxonomy" id="2562655"/>
    <lineage>
        <taxon>Bacteria</taxon>
        <taxon>Pseudomonadati</taxon>
        <taxon>Pseudomonadota</taxon>
        <taxon>Alphaproteobacteria</taxon>
        <taxon>Rhodobacterales</taxon>
        <taxon>Roseobacteraceae</taxon>
        <taxon>Sulfitobacter</taxon>
    </lineage>
</organism>
<dbReference type="Gene3D" id="3.90.1300.10">
    <property type="entry name" value="Amidase signature (AS) domain"/>
    <property type="match status" value="1"/>
</dbReference>
<proteinExistence type="inferred from homology"/>
<dbReference type="Proteomes" id="UP000309550">
    <property type="component" value="Unassembled WGS sequence"/>
</dbReference>
<comment type="similarity">
    <text evidence="1">Belongs to the amidase family.</text>
</comment>
<name>A0A5S3PD19_9RHOB</name>
<dbReference type="InterPro" id="IPR036928">
    <property type="entry name" value="AS_sf"/>
</dbReference>
<dbReference type="Pfam" id="PF01425">
    <property type="entry name" value="Amidase"/>
    <property type="match status" value="1"/>
</dbReference>
<evidence type="ECO:0000313" key="4">
    <source>
        <dbReference type="EMBL" id="TMM50757.1"/>
    </source>
</evidence>
<evidence type="ECO:0000256" key="1">
    <source>
        <dbReference type="ARBA" id="ARBA00009199"/>
    </source>
</evidence>
<dbReference type="RefSeq" id="WP_138663329.1">
    <property type="nucleotide sequence ID" value="NZ_VANS01000005.1"/>
</dbReference>
<keyword evidence="5" id="KW-1185">Reference proteome</keyword>
<gene>
    <name evidence="4" type="ORF">FDT80_15975</name>
</gene>
<accession>A0A5S3PD19</accession>
<dbReference type="AlphaFoldDB" id="A0A5S3PD19"/>
<comment type="caution">
    <text evidence="4">The sequence shown here is derived from an EMBL/GenBank/DDBJ whole genome shotgun (WGS) entry which is preliminary data.</text>
</comment>
<feature type="region of interest" description="Disordered" evidence="2">
    <location>
        <begin position="105"/>
        <end position="126"/>
    </location>
</feature>
<feature type="domain" description="Amidase" evidence="3">
    <location>
        <begin position="33"/>
        <end position="405"/>
    </location>
</feature>
<sequence length="420" mass="42863">MTVAAITVDELARAQAAYAIFARFDRTAMHRHLTAPAPRGRLSGKVIGLKDNIALQGAIQAAGMAQRAQRVAACDAHVTRLLRLAGARLLPGLNMDEAALGGVTDNPHFGRTDNPRAPGHSAGGSSGGAAAAVAAGVMDAALGTDTLGSIRIPASYCGVAGLKPTAGLVGRGGIVPLSPSLDAVGPMAASCADLWPLIASLAGHDPDDPDSVPTPAGWAHRDERPMRIGLPDATDGVDVEPQVRAALHSAIAALRATGAEVVPVHVPGWDPSALRRAAFILTEHEGATALADDLARGDGFSQGVRGLLNFGRDLPARKLAAAVGEVRRAAMGLRVTFEQVDAIVTPTTPQRAIRAQDAAPANQADFTALANAAGVPAIAVPVQVPGDTRPASVQLTGRAWSEAALIAQAVSLEAALIGRR</sequence>
<evidence type="ECO:0000259" key="3">
    <source>
        <dbReference type="Pfam" id="PF01425"/>
    </source>
</evidence>